<proteinExistence type="predicted"/>
<organism evidence="1 2">
    <name type="scientific">Aliarcobacter thereius</name>
    <dbReference type="NCBI Taxonomy" id="544718"/>
    <lineage>
        <taxon>Bacteria</taxon>
        <taxon>Pseudomonadati</taxon>
        <taxon>Campylobacterota</taxon>
        <taxon>Epsilonproteobacteria</taxon>
        <taxon>Campylobacterales</taxon>
        <taxon>Arcobacteraceae</taxon>
        <taxon>Aliarcobacter</taxon>
    </lineage>
</organism>
<accession>A0A1C0B3Y7</accession>
<evidence type="ECO:0000313" key="2">
    <source>
        <dbReference type="Proteomes" id="UP000093281"/>
    </source>
</evidence>
<evidence type="ECO:0000313" key="1">
    <source>
        <dbReference type="EMBL" id="OCL97083.1"/>
    </source>
</evidence>
<dbReference type="RefSeq" id="WP_257122322.1">
    <property type="nucleotide sequence ID" value="NZ_LCUJ01000011.1"/>
</dbReference>
<dbReference type="EMBL" id="LCUJ01000011">
    <property type="protein sequence ID" value="OCL97083.1"/>
    <property type="molecule type" value="Genomic_DNA"/>
</dbReference>
<dbReference type="STRING" id="544718.AAX25_01825"/>
<comment type="caution">
    <text evidence="1">The sequence shown here is derived from an EMBL/GenBank/DDBJ whole genome shotgun (WGS) entry which is preliminary data.</text>
</comment>
<gene>
    <name evidence="1" type="ORF">AAX29_01963</name>
</gene>
<name>A0A1C0B3Y7_9BACT</name>
<reference evidence="2" key="1">
    <citation type="submission" date="2015-05" db="EMBL/GenBank/DDBJ databases">
        <authorList>
            <person name="Rovetto F."/>
            <person name="Cocolin L."/>
            <person name="Illeghems K."/>
            <person name="Van Nieuwerburgh F."/>
            <person name="Houf K."/>
        </authorList>
    </citation>
    <scope>NUCLEOTIDE SEQUENCE [LARGE SCALE GENOMIC DNA]</scope>
    <source>
        <strain evidence="2">DU22</strain>
    </source>
</reference>
<dbReference type="Proteomes" id="UP000093281">
    <property type="component" value="Unassembled WGS sequence"/>
</dbReference>
<dbReference type="AlphaFoldDB" id="A0A1C0B3Y7"/>
<protein>
    <submittedName>
        <fullName evidence="1">Uncharacterized protein</fullName>
    </submittedName>
</protein>
<sequence>MIHNYIENINRLFITGNAREHSYRGDLQDLLNKIIDDKDI</sequence>